<dbReference type="GO" id="GO:0071897">
    <property type="term" value="P:DNA biosynthetic process"/>
    <property type="evidence" value="ECO:0007669"/>
    <property type="project" value="UniProtKB-ARBA"/>
</dbReference>
<reference evidence="2" key="1">
    <citation type="submission" date="2021-02" db="EMBL/GenBank/DDBJ databases">
        <authorList>
            <person name="Steward A R."/>
        </authorList>
    </citation>
    <scope>NUCLEOTIDE SEQUENCE</scope>
</reference>
<dbReference type="InterPro" id="IPR043128">
    <property type="entry name" value="Rev_trsase/Diguanyl_cyclase"/>
</dbReference>
<dbReference type="Gene3D" id="3.10.10.10">
    <property type="entry name" value="HIV Type 1 Reverse Transcriptase, subunit A, domain 1"/>
    <property type="match status" value="1"/>
</dbReference>
<accession>A0A821LI00</accession>
<dbReference type="OrthoDB" id="8194935at2759"/>
<dbReference type="Pfam" id="PF00078">
    <property type="entry name" value="RVT_1"/>
    <property type="match status" value="1"/>
</dbReference>
<dbReference type="EMBL" id="CAJOBZ010000001">
    <property type="protein sequence ID" value="CAF4750853.1"/>
    <property type="molecule type" value="Genomic_DNA"/>
</dbReference>
<evidence type="ECO:0000313" key="3">
    <source>
        <dbReference type="Proteomes" id="UP000663880"/>
    </source>
</evidence>
<protein>
    <recommendedName>
        <fullName evidence="1">Reverse transcriptase domain-containing protein</fullName>
    </recommendedName>
</protein>
<dbReference type="AlphaFoldDB" id="A0A821LI00"/>
<dbReference type="InterPro" id="IPR043502">
    <property type="entry name" value="DNA/RNA_pol_sf"/>
</dbReference>
<sequence length="390" mass="43808">MQASPKLKEAYDNVISEYLNKGYISPAPLDTEETRNLPSYTIPHHGIIREDKLTSKLRIVLDCSSKFSSQISLNDILYNGQNLQGNLFHIIVNFRLFRIALSADIRQMFLSIGVRPCDRRFQRILYRFSSQEPLKVYEFNRVFFGLKSSPFHALRTIKQLVLNECASYPRAQQTVNTGLYMDDFVYSIDNEYEAISTAAEVIALMKAGQFDLVKWTSNSQRVLDSITPSHRLSAVKEFDDSDSHKVLGLCWSPATDNFSLKICTTAESCTNIFSDLATLVVGCKSPSTRLTNNGKQLTANSKHGRVDGCLSLFACLCSCWAVFGIGVGLSCQIKGCLANSLLRIHTFGSDQYARELAGGGRIYLLHFRWRAKRKKCLIGAPTILTFLSNF</sequence>
<dbReference type="Proteomes" id="UP000663880">
    <property type="component" value="Unassembled WGS sequence"/>
</dbReference>
<dbReference type="SUPFAM" id="SSF56672">
    <property type="entry name" value="DNA/RNA polymerases"/>
    <property type="match status" value="1"/>
</dbReference>
<proteinExistence type="predicted"/>
<evidence type="ECO:0000259" key="1">
    <source>
        <dbReference type="Pfam" id="PF00078"/>
    </source>
</evidence>
<dbReference type="PANTHER" id="PTHR47331">
    <property type="entry name" value="PHD-TYPE DOMAIN-CONTAINING PROTEIN"/>
    <property type="match status" value="1"/>
</dbReference>
<comment type="caution">
    <text evidence="2">The sequence shown here is derived from an EMBL/GenBank/DDBJ whole genome shotgun (WGS) entry which is preliminary data.</text>
</comment>
<evidence type="ECO:0000313" key="2">
    <source>
        <dbReference type="EMBL" id="CAF4750853.1"/>
    </source>
</evidence>
<dbReference type="InterPro" id="IPR000477">
    <property type="entry name" value="RT_dom"/>
</dbReference>
<keyword evidence="3" id="KW-1185">Reference proteome</keyword>
<name>A0A821LI00_9NEOP</name>
<gene>
    <name evidence="2" type="ORF">PMACD_LOCUS670</name>
</gene>
<dbReference type="Gene3D" id="3.30.70.270">
    <property type="match status" value="1"/>
</dbReference>
<dbReference type="PANTHER" id="PTHR47331:SF1">
    <property type="entry name" value="GAG-LIKE PROTEIN"/>
    <property type="match status" value="1"/>
</dbReference>
<organism evidence="2 3">
    <name type="scientific">Pieris macdunnoughi</name>
    <dbReference type="NCBI Taxonomy" id="345717"/>
    <lineage>
        <taxon>Eukaryota</taxon>
        <taxon>Metazoa</taxon>
        <taxon>Ecdysozoa</taxon>
        <taxon>Arthropoda</taxon>
        <taxon>Hexapoda</taxon>
        <taxon>Insecta</taxon>
        <taxon>Pterygota</taxon>
        <taxon>Neoptera</taxon>
        <taxon>Endopterygota</taxon>
        <taxon>Lepidoptera</taxon>
        <taxon>Glossata</taxon>
        <taxon>Ditrysia</taxon>
        <taxon>Papilionoidea</taxon>
        <taxon>Pieridae</taxon>
        <taxon>Pierinae</taxon>
        <taxon>Pieris</taxon>
    </lineage>
</organism>
<feature type="domain" description="Reverse transcriptase" evidence="1">
    <location>
        <begin position="98"/>
        <end position="207"/>
    </location>
</feature>